<keyword evidence="4" id="KW-1185">Reference proteome</keyword>
<reference evidence="3 4" key="1">
    <citation type="submission" date="2010-05" db="EMBL/GenBank/DDBJ databases">
        <title>The Genome Sequence of Thecamonas trahens ATCC 50062.</title>
        <authorList>
            <consortium name="The Broad Institute Genome Sequencing Platform"/>
            <person name="Russ C."/>
            <person name="Cuomo C."/>
            <person name="Shea T."/>
            <person name="Young S.K."/>
            <person name="Zeng Q."/>
            <person name="Koehrsen M."/>
            <person name="Haas B."/>
            <person name="Borodovsky M."/>
            <person name="Guigo R."/>
            <person name="Alvarado L."/>
            <person name="Berlin A."/>
            <person name="Bochicchio J."/>
            <person name="Borenstein D."/>
            <person name="Chapman S."/>
            <person name="Chen Z."/>
            <person name="Freedman E."/>
            <person name="Gellesch M."/>
            <person name="Goldberg J."/>
            <person name="Griggs A."/>
            <person name="Gujja S."/>
            <person name="Heilman E."/>
            <person name="Heiman D."/>
            <person name="Hepburn T."/>
            <person name="Howarth C."/>
            <person name="Jen D."/>
            <person name="Larson L."/>
            <person name="Mehta T."/>
            <person name="Park D."/>
            <person name="Pearson M."/>
            <person name="Roberts A."/>
            <person name="Saif S."/>
            <person name="Shenoy N."/>
            <person name="Sisk P."/>
            <person name="Stolte C."/>
            <person name="Sykes S."/>
            <person name="Thomson T."/>
            <person name="Walk T."/>
            <person name="White J."/>
            <person name="Yandava C."/>
            <person name="Burger G."/>
            <person name="Gray M.W."/>
            <person name="Holland P.W.H."/>
            <person name="King N."/>
            <person name="Lang F.B.F."/>
            <person name="Roger A.J."/>
            <person name="Ruiz-Trillo I."/>
            <person name="Lander E."/>
            <person name="Nusbaum C."/>
        </authorList>
    </citation>
    <scope>NUCLEOTIDE SEQUENCE [LARGE SCALE GENOMIC DNA]</scope>
    <source>
        <strain evidence="3 4">ATCC 50062</strain>
    </source>
</reference>
<dbReference type="SUPFAM" id="SSF48350">
    <property type="entry name" value="GTPase activation domain, GAP"/>
    <property type="match status" value="1"/>
</dbReference>
<dbReference type="eggNOG" id="KOG4406">
    <property type="taxonomic scope" value="Eukaryota"/>
</dbReference>
<name>A0A0L0DMS4_THETB</name>
<feature type="domain" description="Rho-GAP" evidence="2">
    <location>
        <begin position="451"/>
        <end position="641"/>
    </location>
</feature>
<sequence length="644" mass="66830">MVDVDGACIVHAELSSGAGEVRKECMVTATAAAVAARSEPMMDAEVTVTDAGMGMSMGVDKDMGTDMGMGMGNEMEGRSNRGGDGGNGAGGDGTSVLGGDGAGGGGTVGVTNARDGHTDSARIGPAQASSAHAGSAHFGHAHANAAESRSTTAGSAADGQIEARAVVAQLSSSSNALQSGPSVEDTAPARARNGSSGSDGFVVVEDGFASPSEADLTEEAKAREAAFEEDLTRARARDPADVASIASAAFVRIVDGATMATAETPMAGEVYGSPLGVFDMARAATVGDPDAVYLHSISVLAPLFDASYRLLILPNGGETEGDDSEASTSTKISFKHMRAWYARFPYRARKNVKAVVMFKPSRLARATLTFLRSVAKANYDQLALLLPLNVVGLSPSEARAALEERVHAMAVLAGKMAGGGSERRGWSMLRSRSPPLSLDQLIASSSCVFGARLDAMTDDVWGSAAPVLVEDAIAFLDTPQHRDTEGIFRVSANAREIKLIRACYECGRPFPFEPLRDAALAAAVLKLFLRELAEPLIPGALVGDLHTAVGLGAGSAQRIEAVEAALAQFSARHFSTLAQLVPFLRRLAQTPANSMPAENLALVIGPNLVRLDSTDMTAIMAMSQTAVAITRMLIDESDTLFPTQ</sequence>
<feature type="compositionally biased region" description="Low complexity" evidence="1">
    <location>
        <begin position="124"/>
        <end position="146"/>
    </location>
</feature>
<dbReference type="PANTHER" id="PTHR45808:SF2">
    <property type="entry name" value="RHO GTPASE-ACTIVATING PROTEIN 68F"/>
    <property type="match status" value="1"/>
</dbReference>
<feature type="region of interest" description="Disordered" evidence="1">
    <location>
        <begin position="72"/>
        <end position="157"/>
    </location>
</feature>
<dbReference type="STRING" id="461836.A0A0L0DMS4"/>
<evidence type="ECO:0000313" key="3">
    <source>
        <dbReference type="EMBL" id="KNC52713.1"/>
    </source>
</evidence>
<dbReference type="CDD" id="cd00159">
    <property type="entry name" value="RhoGAP"/>
    <property type="match status" value="1"/>
</dbReference>
<proteinExistence type="predicted"/>
<dbReference type="EMBL" id="GL349475">
    <property type="protein sequence ID" value="KNC52713.1"/>
    <property type="molecule type" value="Genomic_DNA"/>
</dbReference>
<evidence type="ECO:0000259" key="2">
    <source>
        <dbReference type="PROSITE" id="PS50238"/>
    </source>
</evidence>
<dbReference type="PANTHER" id="PTHR45808">
    <property type="entry name" value="RHO GTPASE-ACTIVATING PROTEIN 68F"/>
    <property type="match status" value="1"/>
</dbReference>
<protein>
    <recommendedName>
        <fullName evidence="2">Rho-GAP domain-containing protein</fullName>
    </recommendedName>
</protein>
<dbReference type="OrthoDB" id="410651at2759"/>
<dbReference type="InterPro" id="IPR036865">
    <property type="entry name" value="CRAL-TRIO_dom_sf"/>
</dbReference>
<dbReference type="GO" id="GO:0005737">
    <property type="term" value="C:cytoplasm"/>
    <property type="evidence" value="ECO:0007669"/>
    <property type="project" value="TreeGrafter"/>
</dbReference>
<dbReference type="Gene3D" id="3.40.525.10">
    <property type="entry name" value="CRAL-TRIO lipid binding domain"/>
    <property type="match status" value="1"/>
</dbReference>
<dbReference type="InterPro" id="IPR008936">
    <property type="entry name" value="Rho_GTPase_activation_prot"/>
</dbReference>
<dbReference type="SMART" id="SM00324">
    <property type="entry name" value="RhoGAP"/>
    <property type="match status" value="1"/>
</dbReference>
<feature type="region of interest" description="Disordered" evidence="1">
    <location>
        <begin position="172"/>
        <end position="200"/>
    </location>
</feature>
<dbReference type="InterPro" id="IPR001251">
    <property type="entry name" value="CRAL-TRIO_dom"/>
</dbReference>
<dbReference type="GeneID" id="25567248"/>
<dbReference type="Pfam" id="PF13716">
    <property type="entry name" value="CRAL_TRIO_2"/>
    <property type="match status" value="1"/>
</dbReference>
<gene>
    <name evidence="3" type="ORF">AMSG_08593</name>
</gene>
<dbReference type="Proteomes" id="UP000054408">
    <property type="component" value="Unassembled WGS sequence"/>
</dbReference>
<evidence type="ECO:0000313" key="4">
    <source>
        <dbReference type="Proteomes" id="UP000054408"/>
    </source>
</evidence>
<dbReference type="Pfam" id="PF00620">
    <property type="entry name" value="RhoGAP"/>
    <property type="match status" value="1"/>
</dbReference>
<dbReference type="RefSeq" id="XP_013755030.1">
    <property type="nucleotide sequence ID" value="XM_013899576.1"/>
</dbReference>
<dbReference type="AlphaFoldDB" id="A0A0L0DMS4"/>
<feature type="compositionally biased region" description="Gly residues" evidence="1">
    <location>
        <begin position="82"/>
        <end position="108"/>
    </location>
</feature>
<dbReference type="PROSITE" id="PS50238">
    <property type="entry name" value="RHOGAP"/>
    <property type="match status" value="1"/>
</dbReference>
<dbReference type="InterPro" id="IPR000198">
    <property type="entry name" value="RhoGAP_dom"/>
</dbReference>
<evidence type="ECO:0000256" key="1">
    <source>
        <dbReference type="SAM" id="MobiDB-lite"/>
    </source>
</evidence>
<organism evidence="3 4">
    <name type="scientific">Thecamonas trahens ATCC 50062</name>
    <dbReference type="NCBI Taxonomy" id="461836"/>
    <lineage>
        <taxon>Eukaryota</taxon>
        <taxon>Apusozoa</taxon>
        <taxon>Apusomonadida</taxon>
        <taxon>Apusomonadidae</taxon>
        <taxon>Thecamonas</taxon>
    </lineage>
</organism>
<dbReference type="Gene3D" id="1.10.555.10">
    <property type="entry name" value="Rho GTPase activation protein"/>
    <property type="match status" value="1"/>
</dbReference>
<accession>A0A0L0DMS4</accession>
<dbReference type="GO" id="GO:0005096">
    <property type="term" value="F:GTPase activator activity"/>
    <property type="evidence" value="ECO:0007669"/>
    <property type="project" value="TreeGrafter"/>
</dbReference>
<dbReference type="GO" id="GO:0007264">
    <property type="term" value="P:small GTPase-mediated signal transduction"/>
    <property type="evidence" value="ECO:0007669"/>
    <property type="project" value="TreeGrafter"/>
</dbReference>